<proteinExistence type="predicted"/>
<dbReference type="SUPFAM" id="SSF53474">
    <property type="entry name" value="alpha/beta-Hydrolases"/>
    <property type="match status" value="1"/>
</dbReference>
<protein>
    <submittedName>
        <fullName evidence="3">Acetyl esterase/lipase</fullName>
    </submittedName>
</protein>
<gene>
    <name evidence="3" type="ORF">SAMN02745118_01288</name>
</gene>
<sequence length="290" mass="33291">MVNSMSTYIYKEVNNLPIHLNFYSSNIKNSPVIVYIHGGALIWGSRKDIISKQVDLYNEAGYSVISLDYRLAPETKLEYIIEDINDALIWIKENGQNLLDIDTNKIALVGSSAGSYLSLLTGTFDEKPNTIVSFYGYGDILADWYVRPSAHYCKMPSVTKEEAFNVIDNNILVQGDRERYIYYVYCRQNGIWTKQVSGYNIIEEKEEIIPFCPIYNLDTSFPPTLLIHGDNDTDVPYEQSLEMSKRLNEYEVYNRLITVKGKGHAFDYNMSNPVVKDLFKEVVNFLNSNI</sequence>
<dbReference type="OrthoDB" id="24847at2"/>
<evidence type="ECO:0000256" key="1">
    <source>
        <dbReference type="ARBA" id="ARBA00022801"/>
    </source>
</evidence>
<evidence type="ECO:0000313" key="4">
    <source>
        <dbReference type="Proteomes" id="UP000190625"/>
    </source>
</evidence>
<dbReference type="RefSeq" id="WP_078809772.1">
    <property type="nucleotide sequence ID" value="NZ_FUWM01000009.1"/>
</dbReference>
<dbReference type="STRING" id="142842.SAMN02745118_01288"/>
<feature type="domain" description="BD-FAE-like" evidence="2">
    <location>
        <begin position="27"/>
        <end position="247"/>
    </location>
</feature>
<dbReference type="GO" id="GO:0016787">
    <property type="term" value="F:hydrolase activity"/>
    <property type="evidence" value="ECO:0007669"/>
    <property type="project" value="UniProtKB-KW"/>
</dbReference>
<dbReference type="InterPro" id="IPR049492">
    <property type="entry name" value="BD-FAE-like_dom"/>
</dbReference>
<dbReference type="Pfam" id="PF20434">
    <property type="entry name" value="BD-FAE"/>
    <property type="match status" value="1"/>
</dbReference>
<evidence type="ECO:0000313" key="3">
    <source>
        <dbReference type="EMBL" id="SJZ59472.1"/>
    </source>
</evidence>
<dbReference type="EMBL" id="FUWM01000009">
    <property type="protein sequence ID" value="SJZ59472.1"/>
    <property type="molecule type" value="Genomic_DNA"/>
</dbReference>
<reference evidence="4" key="1">
    <citation type="submission" date="2017-02" db="EMBL/GenBank/DDBJ databases">
        <authorList>
            <person name="Varghese N."/>
            <person name="Submissions S."/>
        </authorList>
    </citation>
    <scope>NUCLEOTIDE SEQUENCE [LARGE SCALE GENOMIC DNA]</scope>
    <source>
        <strain evidence="4">ATCC BAA-73</strain>
    </source>
</reference>
<name>A0A1T4LXS0_9FIRM</name>
<dbReference type="InterPro" id="IPR050300">
    <property type="entry name" value="GDXG_lipolytic_enzyme"/>
</dbReference>
<organism evidence="3 4">
    <name type="scientific">Selenihalanaerobacter shriftii</name>
    <dbReference type="NCBI Taxonomy" id="142842"/>
    <lineage>
        <taxon>Bacteria</taxon>
        <taxon>Bacillati</taxon>
        <taxon>Bacillota</taxon>
        <taxon>Clostridia</taxon>
        <taxon>Halanaerobiales</taxon>
        <taxon>Halobacteroidaceae</taxon>
        <taxon>Selenihalanaerobacter</taxon>
    </lineage>
</organism>
<dbReference type="Gene3D" id="3.40.50.1820">
    <property type="entry name" value="alpha/beta hydrolase"/>
    <property type="match status" value="1"/>
</dbReference>
<dbReference type="PANTHER" id="PTHR48081">
    <property type="entry name" value="AB HYDROLASE SUPERFAMILY PROTEIN C4A8.06C"/>
    <property type="match status" value="1"/>
</dbReference>
<keyword evidence="1" id="KW-0378">Hydrolase</keyword>
<dbReference type="InterPro" id="IPR029058">
    <property type="entry name" value="AB_hydrolase_fold"/>
</dbReference>
<dbReference type="AlphaFoldDB" id="A0A1T4LXS0"/>
<dbReference type="Proteomes" id="UP000190625">
    <property type="component" value="Unassembled WGS sequence"/>
</dbReference>
<evidence type="ECO:0000259" key="2">
    <source>
        <dbReference type="Pfam" id="PF20434"/>
    </source>
</evidence>
<keyword evidence="4" id="KW-1185">Reference proteome</keyword>
<accession>A0A1T4LXS0</accession>
<dbReference type="PANTHER" id="PTHR48081:SF3">
    <property type="entry name" value="ALPHA_BETA HYDROLASE FOLD-3 DOMAIN-CONTAINING PROTEIN"/>
    <property type="match status" value="1"/>
</dbReference>